<sequence>MVNADAVEDRHDDEAAPAPAWAGRPTPDEWAGLIAEWDEIRQGYHLGDTPGRVLECARNVEASVAAGGPDTALWTLGLVLIGPYVIYARPDAAAEARVLKAMSAVERALGETPCAHDEHPCDDMPLDDELDNLRYVLEMLARPERDAAHEASLADEELRPDEDSENWFEGRMTREIWACPRNLAGFARAFAD</sequence>
<name>A0A117NYY6_9ACTN</name>
<proteinExistence type="predicted"/>
<dbReference type="EMBL" id="LMWJ01000025">
    <property type="protein sequence ID" value="KUM70014.1"/>
    <property type="molecule type" value="Genomic_DNA"/>
</dbReference>
<reference evidence="2 3" key="1">
    <citation type="submission" date="2015-10" db="EMBL/GenBank/DDBJ databases">
        <title>Draft genome sequence of Streptomyces curacoi DSM 40107, type strain for the species Streptomyces curacoi.</title>
        <authorList>
            <person name="Ruckert C."/>
            <person name="Winkler A."/>
            <person name="Kalinowski J."/>
            <person name="Kampfer P."/>
            <person name="Glaeser S."/>
        </authorList>
    </citation>
    <scope>NUCLEOTIDE SEQUENCE [LARGE SCALE GENOMIC DNA]</scope>
    <source>
        <strain evidence="2 3">DSM 40107</strain>
    </source>
</reference>
<evidence type="ECO:0000313" key="3">
    <source>
        <dbReference type="Proteomes" id="UP000054024"/>
    </source>
</evidence>
<dbReference type="OrthoDB" id="4248222at2"/>
<protein>
    <submittedName>
        <fullName evidence="2">Uncharacterized protein</fullName>
    </submittedName>
</protein>
<comment type="caution">
    <text evidence="2">The sequence shown here is derived from an EMBL/GenBank/DDBJ whole genome shotgun (WGS) entry which is preliminary data.</text>
</comment>
<dbReference type="STRING" id="146536.AQI70_30740"/>
<dbReference type="AlphaFoldDB" id="A0A117NYY6"/>
<feature type="region of interest" description="Disordered" evidence="1">
    <location>
        <begin position="1"/>
        <end position="26"/>
    </location>
</feature>
<evidence type="ECO:0000256" key="1">
    <source>
        <dbReference type="SAM" id="MobiDB-lite"/>
    </source>
</evidence>
<dbReference type="Proteomes" id="UP000054024">
    <property type="component" value="Unassembled WGS sequence"/>
</dbReference>
<accession>A0A117NYY6</accession>
<dbReference type="RefSeq" id="WP_062155725.1">
    <property type="nucleotide sequence ID" value="NZ_KQ947993.1"/>
</dbReference>
<gene>
    <name evidence="2" type="ORF">AQI70_30740</name>
</gene>
<evidence type="ECO:0000313" key="2">
    <source>
        <dbReference type="EMBL" id="KUM70014.1"/>
    </source>
</evidence>
<keyword evidence="3" id="KW-1185">Reference proteome</keyword>
<organism evidence="2 3">
    <name type="scientific">Streptomyces curacoi</name>
    <dbReference type="NCBI Taxonomy" id="146536"/>
    <lineage>
        <taxon>Bacteria</taxon>
        <taxon>Bacillati</taxon>
        <taxon>Actinomycetota</taxon>
        <taxon>Actinomycetes</taxon>
        <taxon>Kitasatosporales</taxon>
        <taxon>Streptomycetaceae</taxon>
        <taxon>Streptomyces</taxon>
    </lineage>
</organism>